<protein>
    <recommendedName>
        <fullName evidence="1">SEFIR domain-containing protein</fullName>
    </recommendedName>
</protein>
<dbReference type="Pfam" id="PF08357">
    <property type="entry name" value="SEFIR"/>
    <property type="match status" value="1"/>
</dbReference>
<evidence type="ECO:0000259" key="1">
    <source>
        <dbReference type="Pfam" id="PF08357"/>
    </source>
</evidence>
<evidence type="ECO:0000313" key="3">
    <source>
        <dbReference type="Proteomes" id="UP000316806"/>
    </source>
</evidence>
<dbReference type="RefSeq" id="WP_144321591.1">
    <property type="nucleotide sequence ID" value="NZ_CP040916.1"/>
</dbReference>
<gene>
    <name evidence="2" type="ORF">FH965_30640</name>
</gene>
<reference evidence="2 3" key="1">
    <citation type="journal article" date="2019" name="J. Ind. Microbiol. Biotechnol.">
        <title>The complete genomic sequence of Streptomyces spectabilis NRRL-2792 and identification of secondary metabolite biosynthetic gene clusters.</title>
        <authorList>
            <person name="Sinha A."/>
            <person name="Phillips-Salemka S."/>
            <person name="Niraula T.A."/>
            <person name="Short K.A."/>
            <person name="Niraula N.P."/>
        </authorList>
    </citation>
    <scope>NUCLEOTIDE SEQUENCE [LARGE SCALE GENOMIC DNA]</scope>
    <source>
        <strain evidence="2 3">NRRL 2792</strain>
    </source>
</reference>
<organism evidence="2 3">
    <name type="scientific">Streptomyces spectabilis</name>
    <dbReference type="NCBI Taxonomy" id="68270"/>
    <lineage>
        <taxon>Bacteria</taxon>
        <taxon>Bacillati</taxon>
        <taxon>Actinomycetota</taxon>
        <taxon>Actinomycetes</taxon>
        <taxon>Kitasatosporales</taxon>
        <taxon>Streptomycetaceae</taxon>
        <taxon>Streptomyces</taxon>
    </lineage>
</organism>
<dbReference type="EMBL" id="CP040916">
    <property type="protein sequence ID" value="QDQ14379.1"/>
    <property type="molecule type" value="Genomic_DNA"/>
</dbReference>
<dbReference type="InterPro" id="IPR013568">
    <property type="entry name" value="SEFIR_dom"/>
</dbReference>
<name>A0A516RFE5_STRST</name>
<accession>A0A516RFE5</accession>
<proteinExistence type="predicted"/>
<dbReference type="Gene3D" id="3.40.50.11530">
    <property type="match status" value="1"/>
</dbReference>
<feature type="domain" description="SEFIR" evidence="1">
    <location>
        <begin position="242"/>
        <end position="309"/>
    </location>
</feature>
<sequence length="413" mass="45902">MEAQSDVRIDLTVVDEGGKRMEPAPYGARIGAVALGKWQIDPIDVPAGTFDGHDAHLVKINYTLELEPGAAPMPWFEISFSFPSAQEEKENHVSVVDALPRSGTFADTPKPYVLNRFLNYVPCADNASADVLLPTSADRIDAFGIGGHCMRWRHVSLDGTGVRGGSHAAWLVLLVPTGETAQDVRFSARYDLETTPETAYRPTQLPAEFRISLTAASDPPGVVTPSLSAPVEDRSAEYHPSAFICYAHDTHRHKYYARRFGSLLARNGVDVHMDQWYNDWRKHWNSWSHRLIKRVDFVIVLASPICRMAFDGQLTGPANPGIRSEAALINEMLHRQRDVWTRKILPVVLPHESVDNIADVLLPWTVDHYEIPELTDEGIEELLRAMTGVCRHARPPLGKLPPSVLKPLSGTES</sequence>
<dbReference type="AlphaFoldDB" id="A0A516RFE5"/>
<evidence type="ECO:0000313" key="2">
    <source>
        <dbReference type="EMBL" id="QDQ14379.1"/>
    </source>
</evidence>
<dbReference type="Proteomes" id="UP000316806">
    <property type="component" value="Chromosome"/>
</dbReference>